<dbReference type="InterPro" id="IPR020449">
    <property type="entry name" value="Tscrpt_reg_AraC-type_HTH"/>
</dbReference>
<dbReference type="STRING" id="633440.SAMN05421869_103161"/>
<dbReference type="InterPro" id="IPR011051">
    <property type="entry name" value="RmlC_Cupin_sf"/>
</dbReference>
<evidence type="ECO:0000256" key="1">
    <source>
        <dbReference type="ARBA" id="ARBA00023015"/>
    </source>
</evidence>
<dbReference type="PRINTS" id="PR00032">
    <property type="entry name" value="HTHARAC"/>
</dbReference>
<evidence type="ECO:0000259" key="4">
    <source>
        <dbReference type="PROSITE" id="PS01124"/>
    </source>
</evidence>
<evidence type="ECO:0000313" key="6">
    <source>
        <dbReference type="Proteomes" id="UP000199202"/>
    </source>
</evidence>
<dbReference type="InterPro" id="IPR032783">
    <property type="entry name" value="AraC_lig"/>
</dbReference>
<reference evidence="5 6" key="1">
    <citation type="submission" date="2016-10" db="EMBL/GenBank/DDBJ databases">
        <authorList>
            <person name="de Groot N.N."/>
        </authorList>
    </citation>
    <scope>NUCLEOTIDE SEQUENCE [LARGE SCALE GENOMIC DNA]</scope>
    <source>
        <strain evidence="5 6">CGMCC 4.6533</strain>
    </source>
</reference>
<evidence type="ECO:0000256" key="2">
    <source>
        <dbReference type="ARBA" id="ARBA00023125"/>
    </source>
</evidence>
<dbReference type="Proteomes" id="UP000199202">
    <property type="component" value="Unassembled WGS sequence"/>
</dbReference>
<evidence type="ECO:0000256" key="3">
    <source>
        <dbReference type="ARBA" id="ARBA00023163"/>
    </source>
</evidence>
<dbReference type="InterPro" id="IPR009057">
    <property type="entry name" value="Homeodomain-like_sf"/>
</dbReference>
<keyword evidence="3" id="KW-0804">Transcription</keyword>
<proteinExistence type="predicted"/>
<dbReference type="EMBL" id="FNDJ01000003">
    <property type="protein sequence ID" value="SDH75564.1"/>
    <property type="molecule type" value="Genomic_DNA"/>
</dbReference>
<feature type="domain" description="HTH araC/xylS-type" evidence="4">
    <location>
        <begin position="242"/>
        <end position="340"/>
    </location>
</feature>
<dbReference type="PROSITE" id="PS00041">
    <property type="entry name" value="HTH_ARAC_FAMILY_1"/>
    <property type="match status" value="1"/>
</dbReference>
<dbReference type="PROSITE" id="PS01124">
    <property type="entry name" value="HTH_ARAC_FAMILY_2"/>
    <property type="match status" value="1"/>
</dbReference>
<dbReference type="InterPro" id="IPR050204">
    <property type="entry name" value="AraC_XylS_family_regulators"/>
</dbReference>
<dbReference type="Pfam" id="PF12852">
    <property type="entry name" value="Cupin_6"/>
    <property type="match status" value="1"/>
</dbReference>
<keyword evidence="1" id="KW-0805">Transcription regulation</keyword>
<gene>
    <name evidence="5" type="ORF">SAMN05421869_103161</name>
</gene>
<accession>A0A1G8F0F9</accession>
<dbReference type="InterPro" id="IPR018062">
    <property type="entry name" value="HTH_AraC-typ_CS"/>
</dbReference>
<dbReference type="InterPro" id="IPR018060">
    <property type="entry name" value="HTH_AraC"/>
</dbReference>
<evidence type="ECO:0000313" key="5">
    <source>
        <dbReference type="EMBL" id="SDH75564.1"/>
    </source>
</evidence>
<organism evidence="5 6">
    <name type="scientific">Nonomuraea jiangxiensis</name>
    <dbReference type="NCBI Taxonomy" id="633440"/>
    <lineage>
        <taxon>Bacteria</taxon>
        <taxon>Bacillati</taxon>
        <taxon>Actinomycetota</taxon>
        <taxon>Actinomycetes</taxon>
        <taxon>Streptosporangiales</taxon>
        <taxon>Streptosporangiaceae</taxon>
        <taxon>Nonomuraea</taxon>
    </lineage>
</organism>
<keyword evidence="6" id="KW-1185">Reference proteome</keyword>
<dbReference type="Gene3D" id="1.10.10.60">
    <property type="entry name" value="Homeodomain-like"/>
    <property type="match status" value="2"/>
</dbReference>
<dbReference type="GO" id="GO:0043565">
    <property type="term" value="F:sequence-specific DNA binding"/>
    <property type="evidence" value="ECO:0007669"/>
    <property type="project" value="InterPro"/>
</dbReference>
<protein>
    <submittedName>
        <fullName evidence="5">AraC-type DNA-binding protein</fullName>
    </submittedName>
</protein>
<dbReference type="AlphaFoldDB" id="A0A1G8F0F9"/>
<dbReference type="Pfam" id="PF12833">
    <property type="entry name" value="HTH_18"/>
    <property type="match status" value="1"/>
</dbReference>
<dbReference type="SMART" id="SM00342">
    <property type="entry name" value="HTH_ARAC"/>
    <property type="match status" value="1"/>
</dbReference>
<dbReference type="GO" id="GO:0003700">
    <property type="term" value="F:DNA-binding transcription factor activity"/>
    <property type="evidence" value="ECO:0007669"/>
    <property type="project" value="InterPro"/>
</dbReference>
<sequence>MYEGNRRGAGRDDQCAIDANFIRHRLVAETVAYTPAVDVLSDVIAIMRTGEPRSARVELRAPWGQRFPAAPGSAGFQVVLQGSSRLLPPSGEPIMLSAGDVVFFPHGHGYVMADAPDTPIAECDHGPADPAPLFASASVDGPPTTVLLCGGYRLDPGLAHPILADLPDMIYLPARLGLRTEVRTAVELLGAEIRRPRLGADTVVSSLLDLLLLYILRAWFDAERGHCEVGGWARALADPGVSAALDAVHRDPAHPWTVQELGALAGLSRAAFSRRFSTLVGRSPLAYVTWWRLATAARLLRQSEAALGEIAARVGYGSEFAFATAFKREHGMAPGRYRREGCPVPAKEVLKT</sequence>
<dbReference type="SUPFAM" id="SSF51182">
    <property type="entry name" value="RmlC-like cupins"/>
    <property type="match status" value="1"/>
</dbReference>
<dbReference type="SUPFAM" id="SSF46689">
    <property type="entry name" value="Homeodomain-like"/>
    <property type="match status" value="2"/>
</dbReference>
<keyword evidence="2 5" id="KW-0238">DNA-binding</keyword>
<dbReference type="PANTHER" id="PTHR46796">
    <property type="entry name" value="HTH-TYPE TRANSCRIPTIONAL ACTIVATOR RHAS-RELATED"/>
    <property type="match status" value="1"/>
</dbReference>
<name>A0A1G8F0F9_9ACTN</name>
<dbReference type="PANTHER" id="PTHR46796:SF13">
    <property type="entry name" value="HTH-TYPE TRANSCRIPTIONAL ACTIVATOR RHAS"/>
    <property type="match status" value="1"/>
</dbReference>